<evidence type="ECO:0000259" key="3">
    <source>
        <dbReference type="Pfam" id="PF13359"/>
    </source>
</evidence>
<dbReference type="InterPro" id="IPR027806">
    <property type="entry name" value="HARBI1_dom"/>
</dbReference>
<accession>B7PBA4</accession>
<evidence type="ECO:0000256" key="2">
    <source>
        <dbReference type="ARBA" id="ARBA00022723"/>
    </source>
</evidence>
<evidence type="ECO:0000256" key="1">
    <source>
        <dbReference type="ARBA" id="ARBA00001968"/>
    </source>
</evidence>
<name>B7PBA4_IXOSC</name>
<keyword evidence="6" id="KW-1185">Reference proteome</keyword>
<dbReference type="InParanoid" id="B7PBA4"/>
<dbReference type="HOGENOM" id="CLU_025643_3_0_1"/>
<gene>
    <name evidence="4" type="ORF">IscW_ISCW003093</name>
</gene>
<reference evidence="4 6" key="1">
    <citation type="submission" date="2008-03" db="EMBL/GenBank/DDBJ databases">
        <title>Annotation of Ixodes scapularis.</title>
        <authorList>
            <consortium name="Ixodes scapularis Genome Project Consortium"/>
            <person name="Caler E."/>
            <person name="Hannick L.I."/>
            <person name="Bidwell S."/>
            <person name="Joardar V."/>
            <person name="Thiagarajan M."/>
            <person name="Amedeo P."/>
            <person name="Galinsky K.J."/>
            <person name="Schobel S."/>
            <person name="Inman J."/>
            <person name="Hostetler J."/>
            <person name="Miller J."/>
            <person name="Hammond M."/>
            <person name="Megy K."/>
            <person name="Lawson D."/>
            <person name="Kodira C."/>
            <person name="Sutton G."/>
            <person name="Meyer J."/>
            <person name="Hill C.A."/>
            <person name="Birren B."/>
            <person name="Nene V."/>
            <person name="Collins F."/>
            <person name="Alarcon-Chaidez F."/>
            <person name="Wikel S."/>
            <person name="Strausberg R."/>
        </authorList>
    </citation>
    <scope>NUCLEOTIDE SEQUENCE [LARGE SCALE GENOMIC DNA]</scope>
    <source>
        <strain evidence="6">Wikel</strain>
        <strain evidence="4">Wikel colony</strain>
    </source>
</reference>
<dbReference type="EMBL" id="DS675190">
    <property type="protein sequence ID" value="EEC03876.1"/>
    <property type="molecule type" value="Genomic_DNA"/>
</dbReference>
<dbReference type="Pfam" id="PF13359">
    <property type="entry name" value="DDE_Tnp_4"/>
    <property type="match status" value="1"/>
</dbReference>
<dbReference type="GO" id="GO:0046872">
    <property type="term" value="F:metal ion binding"/>
    <property type="evidence" value="ECO:0007669"/>
    <property type="project" value="UniProtKB-KW"/>
</dbReference>
<proteinExistence type="predicted"/>
<dbReference type="EMBL" id="ABJB010762492">
    <property type="status" value="NOT_ANNOTATED_CDS"/>
    <property type="molecule type" value="Genomic_DNA"/>
</dbReference>
<dbReference type="EnsemblMetazoa" id="ISCW003093-RA">
    <property type="protein sequence ID" value="ISCW003093-PA"/>
    <property type="gene ID" value="ISCW003093"/>
</dbReference>
<dbReference type="VEuPathDB" id="VectorBase:ISCI003093"/>
<dbReference type="AlphaFoldDB" id="B7PBA4"/>
<dbReference type="PANTHER" id="PTHR23080:SF143">
    <property type="entry name" value="SI:DKEY-56D12.4"/>
    <property type="match status" value="1"/>
</dbReference>
<dbReference type="Proteomes" id="UP000001555">
    <property type="component" value="Unassembled WGS sequence"/>
</dbReference>
<keyword evidence="2" id="KW-0479">Metal-binding</keyword>
<evidence type="ECO:0000313" key="4">
    <source>
        <dbReference type="EMBL" id="EEC03876.1"/>
    </source>
</evidence>
<reference evidence="5" key="2">
    <citation type="submission" date="2020-05" db="UniProtKB">
        <authorList>
            <consortium name="EnsemblMetazoa"/>
        </authorList>
    </citation>
    <scope>IDENTIFICATION</scope>
    <source>
        <strain evidence="5">wikel</strain>
    </source>
</reference>
<evidence type="ECO:0000313" key="6">
    <source>
        <dbReference type="Proteomes" id="UP000001555"/>
    </source>
</evidence>
<organism>
    <name type="scientific">Ixodes scapularis</name>
    <name type="common">Black-legged tick</name>
    <name type="synonym">Deer tick</name>
    <dbReference type="NCBI Taxonomy" id="6945"/>
    <lineage>
        <taxon>Eukaryota</taxon>
        <taxon>Metazoa</taxon>
        <taxon>Ecdysozoa</taxon>
        <taxon>Arthropoda</taxon>
        <taxon>Chelicerata</taxon>
        <taxon>Arachnida</taxon>
        <taxon>Acari</taxon>
        <taxon>Parasitiformes</taxon>
        <taxon>Ixodida</taxon>
        <taxon>Ixodoidea</taxon>
        <taxon>Ixodidae</taxon>
        <taxon>Ixodinae</taxon>
        <taxon>Ixodes</taxon>
    </lineage>
</organism>
<evidence type="ECO:0000313" key="5">
    <source>
        <dbReference type="EnsemblMetazoa" id="ISCW003093-PA"/>
    </source>
</evidence>
<feature type="domain" description="DDE Tnp4" evidence="3">
    <location>
        <begin position="3"/>
        <end position="135"/>
    </location>
</feature>
<dbReference type="PaxDb" id="6945-B7PBA4"/>
<dbReference type="VEuPathDB" id="VectorBase:ISCW003093"/>
<sequence>METNAVKFLIGITRNGAVSFVSKCWGGRASDEKLIQSSRLLDKLANGDVILADRGFLIKEDVARRGAHLVVRALTRGKKQLPAREAEEARQISRIRIHVERSIGRMVYRILRDRLPASLLRYATSVVNICAALANMRPRLP</sequence>
<comment type="cofactor">
    <cofactor evidence="1">
        <name>a divalent metal cation</name>
        <dbReference type="ChEBI" id="CHEBI:60240"/>
    </cofactor>
</comment>
<dbReference type="PANTHER" id="PTHR23080">
    <property type="entry name" value="THAP DOMAIN PROTEIN"/>
    <property type="match status" value="1"/>
</dbReference>
<protein>
    <recommendedName>
        <fullName evidence="3">DDE Tnp4 domain-containing protein</fullName>
    </recommendedName>
</protein>